<protein>
    <recommendedName>
        <fullName evidence="1">Methyltransferase type 11 domain-containing protein</fullName>
    </recommendedName>
</protein>
<gene>
    <name evidence="2" type="ORF">LCGC14_1000770</name>
</gene>
<evidence type="ECO:0000259" key="1">
    <source>
        <dbReference type="Pfam" id="PF08241"/>
    </source>
</evidence>
<dbReference type="Pfam" id="PF08241">
    <property type="entry name" value="Methyltransf_11"/>
    <property type="match status" value="1"/>
</dbReference>
<proteinExistence type="predicted"/>
<accession>A0A0F9QLH3</accession>
<dbReference type="InterPro" id="IPR013216">
    <property type="entry name" value="Methyltransf_11"/>
</dbReference>
<reference evidence="2" key="1">
    <citation type="journal article" date="2015" name="Nature">
        <title>Complex archaea that bridge the gap between prokaryotes and eukaryotes.</title>
        <authorList>
            <person name="Spang A."/>
            <person name="Saw J.H."/>
            <person name="Jorgensen S.L."/>
            <person name="Zaremba-Niedzwiedzka K."/>
            <person name="Martijn J."/>
            <person name="Lind A.E."/>
            <person name="van Eijk R."/>
            <person name="Schleper C."/>
            <person name="Guy L."/>
            <person name="Ettema T.J."/>
        </authorList>
    </citation>
    <scope>NUCLEOTIDE SEQUENCE</scope>
</reference>
<sequence>MQTPGEKQLINTISSFLARQKNSKPLIINVGAGGSQVIEKSLLDKGNLFMSDRLDVEDKPVKSSYIRNFYHCSAEDMQGIDDNQYDLAFSNYVLEHIVKIPEASKEIERILKPGSIYVASIPNPSAPQFIIAKYTPLWFHKWVRGTNAWKTFYSYKNIVMLKKLFKESGMETIDVKYYSFTEDQLSRFFLLKPLGRLYDKILNYLEVKSIMGDVCIVFQKPFADMDVSD</sequence>
<dbReference type="InterPro" id="IPR029063">
    <property type="entry name" value="SAM-dependent_MTases_sf"/>
</dbReference>
<dbReference type="AlphaFoldDB" id="A0A0F9QLH3"/>
<organism evidence="2">
    <name type="scientific">marine sediment metagenome</name>
    <dbReference type="NCBI Taxonomy" id="412755"/>
    <lineage>
        <taxon>unclassified sequences</taxon>
        <taxon>metagenomes</taxon>
        <taxon>ecological metagenomes</taxon>
    </lineage>
</organism>
<dbReference type="GO" id="GO:0008757">
    <property type="term" value="F:S-adenosylmethionine-dependent methyltransferase activity"/>
    <property type="evidence" value="ECO:0007669"/>
    <property type="project" value="InterPro"/>
</dbReference>
<dbReference type="CDD" id="cd02440">
    <property type="entry name" value="AdoMet_MTases"/>
    <property type="match status" value="1"/>
</dbReference>
<feature type="domain" description="Methyltransferase type 11" evidence="1">
    <location>
        <begin position="67"/>
        <end position="118"/>
    </location>
</feature>
<comment type="caution">
    <text evidence="2">The sequence shown here is derived from an EMBL/GenBank/DDBJ whole genome shotgun (WGS) entry which is preliminary data.</text>
</comment>
<dbReference type="SUPFAM" id="SSF53335">
    <property type="entry name" value="S-adenosyl-L-methionine-dependent methyltransferases"/>
    <property type="match status" value="1"/>
</dbReference>
<dbReference type="Gene3D" id="3.40.50.150">
    <property type="entry name" value="Vaccinia Virus protein VP39"/>
    <property type="match status" value="1"/>
</dbReference>
<dbReference type="EMBL" id="LAZR01003864">
    <property type="protein sequence ID" value="KKN13981.1"/>
    <property type="molecule type" value="Genomic_DNA"/>
</dbReference>
<evidence type="ECO:0000313" key="2">
    <source>
        <dbReference type="EMBL" id="KKN13981.1"/>
    </source>
</evidence>
<name>A0A0F9QLH3_9ZZZZ</name>